<keyword evidence="1" id="KW-0175">Coiled coil</keyword>
<dbReference type="Proteomes" id="UP001642483">
    <property type="component" value="Unassembled WGS sequence"/>
</dbReference>
<comment type="caution">
    <text evidence="4">The sequence shown here is derived from an EMBL/GenBank/DDBJ whole genome shotgun (WGS) entry which is preliminary data.</text>
</comment>
<feature type="region of interest" description="Disordered" evidence="2">
    <location>
        <begin position="101"/>
        <end position="134"/>
    </location>
</feature>
<feature type="region of interest" description="Disordered" evidence="2">
    <location>
        <begin position="235"/>
        <end position="279"/>
    </location>
</feature>
<reference evidence="4 5" key="1">
    <citation type="submission" date="2024-02" db="EMBL/GenBank/DDBJ databases">
        <authorList>
            <person name="Daric V."/>
            <person name="Darras S."/>
        </authorList>
    </citation>
    <scope>NUCLEOTIDE SEQUENCE [LARGE SCALE GENOMIC DNA]</scope>
</reference>
<dbReference type="SMART" id="SM00456">
    <property type="entry name" value="WW"/>
    <property type="match status" value="1"/>
</dbReference>
<name>A0ABP0FZU9_CLALP</name>
<keyword evidence="5" id="KW-1185">Reference proteome</keyword>
<gene>
    <name evidence="4" type="ORF">CVLEPA_LOCUS16272</name>
</gene>
<dbReference type="Pfam" id="PF00397">
    <property type="entry name" value="WW"/>
    <property type="match status" value="1"/>
</dbReference>
<organism evidence="4 5">
    <name type="scientific">Clavelina lepadiformis</name>
    <name type="common">Light-bulb sea squirt</name>
    <name type="synonym">Ascidia lepadiformis</name>
    <dbReference type="NCBI Taxonomy" id="159417"/>
    <lineage>
        <taxon>Eukaryota</taxon>
        <taxon>Metazoa</taxon>
        <taxon>Chordata</taxon>
        <taxon>Tunicata</taxon>
        <taxon>Ascidiacea</taxon>
        <taxon>Aplousobranchia</taxon>
        <taxon>Clavelinidae</taxon>
        <taxon>Clavelina</taxon>
    </lineage>
</organism>
<feature type="compositionally biased region" description="Polar residues" evidence="2">
    <location>
        <begin position="880"/>
        <end position="898"/>
    </location>
</feature>
<dbReference type="EMBL" id="CAWYQH010000099">
    <property type="protein sequence ID" value="CAK8685121.1"/>
    <property type="molecule type" value="Genomic_DNA"/>
</dbReference>
<feature type="compositionally biased region" description="Acidic residues" evidence="2">
    <location>
        <begin position="238"/>
        <end position="255"/>
    </location>
</feature>
<dbReference type="PANTHER" id="PTHR21715">
    <property type="entry name" value="RH04127P"/>
    <property type="match status" value="1"/>
</dbReference>
<sequence>MNDQIILEEDYDENYVPAEEEVLEYARVIGLDPGKEPELLWIAREGINAPLPSHWKPCQDTTGDIYYFNFETGDSIWDHPCDEFYRAMVIEERQKDRLKISTTSLDSGSKKKEKGLKKDKKKKNKQQLSDLKVTDNLAPLKTPDLLQNSGSLGYEPSNNALAKSGGLAPLKGVGTKLPSSVKISTVGPGSNILGTVPKINDPFQFTASSLGTTSDLGRINLDNLKTQDLEQSRLEYQASDDDDNEDGESDVENNEEDKKIENMNVSSNSDSEDAGGGFGFSGKLGNNIFGVEQLEPVDSSPSKINDKSTSLSLSLKAHTLAGEAAVKAAEQRMLHNKTNDVSNGDEKPLVAEDTLSKLEIKTPSKVEEKDAELTKLRHQMEVDIEKEKSKIEKERQVIMDRLRIQNAKELEEQQNILKLEQDKELEKIKSNIDNETAQEIFRINEDAKLKIASAKATHKSEEFANLQKSIDDELFEEKQRLENIKQQKMNELQIEHQKQLQKMEEEQRACFTIEEDEMAKKLKSSHEMNLNALKRNLDVEYNQQKQQTQGFRNTAHTIADEHDKHLREVLKEKSNALSEQHERDIERLNEKHKEKLILLTKNNNERYEEEVTKMRLHLQEDLDNEVRRIKSENEAKIVNITRQYKTSVSELRNDQDMLARKREQLESEKQRLVNLEHELKPQSSIFDVEQKLDTAGSAIPSNGSLVKSMENELQNLKTQQEKLVQTISELKRDSNFSRLGEYHLEKDLQLEDLNVQTQCSTKGHVQIGTRNLPEAPLAADISKKTWEKDEDGLQKAREFLHRQQQSLRKKNVQDASWYKSLHTTEQNVGSHNTRRLLQDIKYRLESEAVNLGIDYARQNGNADITYNNWVKDDDLENDSNHLSLPNTKQPSQKQVSSTHLTDYLKNVDVKLNQIMKLVSEKENQVTFPNAPIIAQTGNFVSSIVERELSNSWQKYFRKPSSFGNHSVVSNQVIPYWGYKSGRELMESGGHLYPNAGNSFPTDQSLINLPTYGSEKFSSPMFHHQVSSPRSNVRLVIDEKTNQLKEVNSQNGKEIIAEYENVF</sequence>
<accession>A0ABP0FZU9</accession>
<evidence type="ECO:0000313" key="4">
    <source>
        <dbReference type="EMBL" id="CAK8685121.1"/>
    </source>
</evidence>
<dbReference type="InterPro" id="IPR036020">
    <property type="entry name" value="WW_dom_sf"/>
</dbReference>
<dbReference type="InterPro" id="IPR053233">
    <property type="entry name" value="ABRA-related"/>
</dbReference>
<dbReference type="PANTHER" id="PTHR21715:SF0">
    <property type="entry name" value="RH04127P"/>
    <property type="match status" value="1"/>
</dbReference>
<feature type="coiled-coil region" evidence="1">
    <location>
        <begin position="471"/>
        <end position="509"/>
    </location>
</feature>
<dbReference type="PROSITE" id="PS50020">
    <property type="entry name" value="WW_DOMAIN_2"/>
    <property type="match status" value="1"/>
</dbReference>
<feature type="region of interest" description="Disordered" evidence="2">
    <location>
        <begin position="877"/>
        <end position="898"/>
    </location>
</feature>
<dbReference type="CDD" id="cd00201">
    <property type="entry name" value="WW"/>
    <property type="match status" value="1"/>
</dbReference>
<feature type="coiled-coil region" evidence="1">
    <location>
        <begin position="706"/>
        <end position="733"/>
    </location>
</feature>
<dbReference type="SUPFAM" id="SSF51045">
    <property type="entry name" value="WW domain"/>
    <property type="match status" value="1"/>
</dbReference>
<evidence type="ECO:0000256" key="1">
    <source>
        <dbReference type="SAM" id="Coils"/>
    </source>
</evidence>
<feature type="domain" description="WW" evidence="3">
    <location>
        <begin position="49"/>
        <end position="82"/>
    </location>
</feature>
<proteinExistence type="predicted"/>
<feature type="coiled-coil region" evidence="1">
    <location>
        <begin position="648"/>
        <end position="678"/>
    </location>
</feature>
<evidence type="ECO:0000259" key="3">
    <source>
        <dbReference type="PROSITE" id="PS50020"/>
    </source>
</evidence>
<feature type="compositionally biased region" description="Basic residues" evidence="2">
    <location>
        <begin position="111"/>
        <end position="125"/>
    </location>
</feature>
<feature type="coiled-coil region" evidence="1">
    <location>
        <begin position="377"/>
        <end position="438"/>
    </location>
</feature>
<evidence type="ECO:0000256" key="2">
    <source>
        <dbReference type="SAM" id="MobiDB-lite"/>
    </source>
</evidence>
<evidence type="ECO:0000313" key="5">
    <source>
        <dbReference type="Proteomes" id="UP001642483"/>
    </source>
</evidence>
<dbReference type="InterPro" id="IPR001202">
    <property type="entry name" value="WW_dom"/>
</dbReference>
<feature type="coiled-coil region" evidence="1">
    <location>
        <begin position="571"/>
        <end position="598"/>
    </location>
</feature>
<protein>
    <recommendedName>
        <fullName evidence="3">WW domain-containing protein</fullName>
    </recommendedName>
</protein>
<dbReference type="Gene3D" id="3.30.1470.10">
    <property type="entry name" value="Photosystem I PsaD, reaction center subunit II"/>
    <property type="match status" value="1"/>
</dbReference>